<evidence type="ECO:0000313" key="6">
    <source>
        <dbReference type="EMBL" id="GLL04586.1"/>
    </source>
</evidence>
<dbReference type="InterPro" id="IPR046335">
    <property type="entry name" value="LacI/GalR-like_sensor"/>
</dbReference>
<name>A0A9W6NPU8_9ACTN</name>
<organism evidence="6 7">
    <name type="scientific">Dactylosporangium matsuzakiense</name>
    <dbReference type="NCBI Taxonomy" id="53360"/>
    <lineage>
        <taxon>Bacteria</taxon>
        <taxon>Bacillati</taxon>
        <taxon>Actinomycetota</taxon>
        <taxon>Actinomycetes</taxon>
        <taxon>Micromonosporales</taxon>
        <taxon>Micromonosporaceae</taxon>
        <taxon>Dactylosporangium</taxon>
    </lineage>
</organism>
<evidence type="ECO:0000256" key="4">
    <source>
        <dbReference type="SAM" id="MobiDB-lite"/>
    </source>
</evidence>
<dbReference type="GO" id="GO:0003700">
    <property type="term" value="F:DNA-binding transcription factor activity"/>
    <property type="evidence" value="ECO:0007669"/>
    <property type="project" value="TreeGrafter"/>
</dbReference>
<reference evidence="6" key="2">
    <citation type="submission" date="2023-01" db="EMBL/GenBank/DDBJ databases">
        <authorList>
            <person name="Sun Q."/>
            <person name="Evtushenko L."/>
        </authorList>
    </citation>
    <scope>NUCLEOTIDE SEQUENCE</scope>
    <source>
        <strain evidence="6">VKM Ac-1321</strain>
    </source>
</reference>
<feature type="compositionally biased region" description="Basic residues" evidence="4">
    <location>
        <begin position="343"/>
        <end position="352"/>
    </location>
</feature>
<evidence type="ECO:0000256" key="2">
    <source>
        <dbReference type="ARBA" id="ARBA00023125"/>
    </source>
</evidence>
<dbReference type="CDD" id="cd01392">
    <property type="entry name" value="HTH_LacI"/>
    <property type="match status" value="1"/>
</dbReference>
<keyword evidence="7" id="KW-1185">Reference proteome</keyword>
<dbReference type="AlphaFoldDB" id="A0A9W6NPU8"/>
<evidence type="ECO:0000259" key="5">
    <source>
        <dbReference type="PROSITE" id="PS50932"/>
    </source>
</evidence>
<comment type="caution">
    <text evidence="6">The sequence shown here is derived from an EMBL/GenBank/DDBJ whole genome shotgun (WGS) entry which is preliminary data.</text>
</comment>
<reference evidence="6" key="1">
    <citation type="journal article" date="2014" name="Int. J. Syst. Evol. Microbiol.">
        <title>Complete genome sequence of Corynebacterium casei LMG S-19264T (=DSM 44701T), isolated from a smear-ripened cheese.</title>
        <authorList>
            <consortium name="US DOE Joint Genome Institute (JGI-PGF)"/>
            <person name="Walter F."/>
            <person name="Albersmeier A."/>
            <person name="Kalinowski J."/>
            <person name="Ruckert C."/>
        </authorList>
    </citation>
    <scope>NUCLEOTIDE SEQUENCE</scope>
    <source>
        <strain evidence="6">VKM Ac-1321</strain>
    </source>
</reference>
<dbReference type="InterPro" id="IPR010982">
    <property type="entry name" value="Lambda_DNA-bd_dom_sf"/>
</dbReference>
<keyword evidence="1" id="KW-0805">Transcription regulation</keyword>
<dbReference type="SUPFAM" id="SSF53822">
    <property type="entry name" value="Periplasmic binding protein-like I"/>
    <property type="match status" value="1"/>
</dbReference>
<dbReference type="Gene3D" id="1.10.260.40">
    <property type="entry name" value="lambda repressor-like DNA-binding domains"/>
    <property type="match status" value="1"/>
</dbReference>
<dbReference type="PANTHER" id="PTHR30146:SF153">
    <property type="entry name" value="LACTOSE OPERON REPRESSOR"/>
    <property type="match status" value="1"/>
</dbReference>
<evidence type="ECO:0000256" key="3">
    <source>
        <dbReference type="ARBA" id="ARBA00023163"/>
    </source>
</evidence>
<feature type="domain" description="HTH lacI-type" evidence="5">
    <location>
        <begin position="1"/>
        <end position="46"/>
    </location>
</feature>
<dbReference type="Pfam" id="PF00356">
    <property type="entry name" value="LacI"/>
    <property type="match status" value="1"/>
</dbReference>
<gene>
    <name evidence="6" type="primary">lacI_9</name>
    <name evidence="6" type="ORF">GCM10017581_063330</name>
</gene>
<dbReference type="Gene3D" id="3.40.50.2300">
    <property type="match status" value="2"/>
</dbReference>
<dbReference type="Pfam" id="PF13377">
    <property type="entry name" value="Peripla_BP_3"/>
    <property type="match status" value="1"/>
</dbReference>
<keyword evidence="2" id="KW-0238">DNA-binding</keyword>
<dbReference type="InterPro" id="IPR028082">
    <property type="entry name" value="Peripla_BP_I"/>
</dbReference>
<dbReference type="GO" id="GO:0000976">
    <property type="term" value="F:transcription cis-regulatory region binding"/>
    <property type="evidence" value="ECO:0007669"/>
    <property type="project" value="TreeGrafter"/>
</dbReference>
<protein>
    <submittedName>
        <fullName evidence="6">LacI family transcriptional regulator</fullName>
    </submittedName>
</protein>
<dbReference type="SMART" id="SM00354">
    <property type="entry name" value="HTH_LACI"/>
    <property type="match status" value="1"/>
</dbReference>
<dbReference type="PANTHER" id="PTHR30146">
    <property type="entry name" value="LACI-RELATED TRANSCRIPTIONAL REPRESSOR"/>
    <property type="match status" value="1"/>
</dbReference>
<dbReference type="EMBL" id="BSFP01000047">
    <property type="protein sequence ID" value="GLL04586.1"/>
    <property type="molecule type" value="Genomic_DNA"/>
</dbReference>
<proteinExistence type="predicted"/>
<accession>A0A9W6NPU8</accession>
<sequence length="358" mass="38292">MTVARIADLAGVSAPTVSKVINGHAGVAVDTRRRIEDLIREHGYQRADRTPPASIIEVVFQALDSPWALDIIRGVEQVARGHDLAVALTEMQGHLTPGRGWSDQVLGRRPVGVIAVSAELTRRQLAHLSTAGIPLVVLDPSGEPQHQTPSVGAMNWNGGLTATRHLLDLGHRRIAMINGPDRYLCCRARLDGYRAAMDAAGVPVAPELLRTAPLYVEGGRAAAAELLDLPDPPTAVFTGNDLQAIGVYTAARDARMRVPEDLSVVGFDDLTFVQWSHPPLTTIRQPLTDMGATAAQLVMTLASGAYPGHTRIELPTALVERHSTAAPRHRPATKGQGTAAQRHAGKPARVSRRQPAGD</sequence>
<evidence type="ECO:0000256" key="1">
    <source>
        <dbReference type="ARBA" id="ARBA00023015"/>
    </source>
</evidence>
<evidence type="ECO:0000313" key="7">
    <source>
        <dbReference type="Proteomes" id="UP001143480"/>
    </source>
</evidence>
<dbReference type="RefSeq" id="WP_271189674.1">
    <property type="nucleotide sequence ID" value="NZ_BSFP01000047.1"/>
</dbReference>
<dbReference type="InterPro" id="IPR000843">
    <property type="entry name" value="HTH_LacI"/>
</dbReference>
<dbReference type="PROSITE" id="PS50932">
    <property type="entry name" value="HTH_LACI_2"/>
    <property type="match status" value="1"/>
</dbReference>
<dbReference type="Proteomes" id="UP001143480">
    <property type="component" value="Unassembled WGS sequence"/>
</dbReference>
<keyword evidence="3" id="KW-0804">Transcription</keyword>
<dbReference type="SUPFAM" id="SSF47413">
    <property type="entry name" value="lambda repressor-like DNA-binding domains"/>
    <property type="match status" value="1"/>
</dbReference>
<feature type="region of interest" description="Disordered" evidence="4">
    <location>
        <begin position="322"/>
        <end position="358"/>
    </location>
</feature>